<proteinExistence type="predicted"/>
<sequence>MTEKNIKPVTHVIFDMDGLLLDTEHVYEKVFQKVISKYGKTLTPEVRVKLLGSTEKRACAICVDDLELNVKVDDFISDFRKLSLQRLPNVEFMPGAEKLILHLYSHKIPICVATSSGEESVAIKIQKHKRIFNLFDHITKGTEVKEGKPAPDIFLLAASRFNPKAESINCLVIEDAPNGVQGALSAGMQVAMIPADFITEEQKSKATIVFKSLEEFKPELFGLPPF</sequence>
<dbReference type="SFLD" id="SFLDS00003">
    <property type="entry name" value="Haloacid_Dehalogenase"/>
    <property type="match status" value="1"/>
</dbReference>
<evidence type="ECO:0000313" key="1">
    <source>
        <dbReference type="EMBL" id="KAG5677576.1"/>
    </source>
</evidence>
<dbReference type="OrthoDB" id="40579at2759"/>
<dbReference type="GO" id="GO:0016791">
    <property type="term" value="F:phosphatase activity"/>
    <property type="evidence" value="ECO:0007669"/>
    <property type="project" value="TreeGrafter"/>
</dbReference>
<evidence type="ECO:0000313" key="2">
    <source>
        <dbReference type="Proteomes" id="UP001107558"/>
    </source>
</evidence>
<dbReference type="InterPro" id="IPR006439">
    <property type="entry name" value="HAD-SF_hydro_IA"/>
</dbReference>
<dbReference type="Proteomes" id="UP001107558">
    <property type="component" value="Chromosome 2"/>
</dbReference>
<name>A0A9J6C6U7_POLVA</name>
<protein>
    <submittedName>
        <fullName evidence="1">Uncharacterized protein</fullName>
    </submittedName>
</protein>
<dbReference type="NCBIfam" id="TIGR01509">
    <property type="entry name" value="HAD-SF-IA-v3"/>
    <property type="match status" value="1"/>
</dbReference>
<organism evidence="1 2">
    <name type="scientific">Polypedilum vanderplanki</name>
    <name type="common">Sleeping chironomid midge</name>
    <dbReference type="NCBI Taxonomy" id="319348"/>
    <lineage>
        <taxon>Eukaryota</taxon>
        <taxon>Metazoa</taxon>
        <taxon>Ecdysozoa</taxon>
        <taxon>Arthropoda</taxon>
        <taxon>Hexapoda</taxon>
        <taxon>Insecta</taxon>
        <taxon>Pterygota</taxon>
        <taxon>Neoptera</taxon>
        <taxon>Endopterygota</taxon>
        <taxon>Diptera</taxon>
        <taxon>Nematocera</taxon>
        <taxon>Chironomoidea</taxon>
        <taxon>Chironomidae</taxon>
        <taxon>Chironominae</taxon>
        <taxon>Polypedilum</taxon>
        <taxon>Polypedilum</taxon>
    </lineage>
</organism>
<dbReference type="PANTHER" id="PTHR18901">
    <property type="entry name" value="2-DEOXYGLUCOSE-6-PHOSPHATE PHOSPHATASE 2"/>
    <property type="match status" value="1"/>
</dbReference>
<dbReference type="FunFam" id="3.40.50.1000:FF:000055">
    <property type="entry name" value="Haloacid dehalogenase-like hydrolase family protein"/>
    <property type="match status" value="1"/>
</dbReference>
<keyword evidence="2" id="KW-1185">Reference proteome</keyword>
<dbReference type="SUPFAM" id="SSF56784">
    <property type="entry name" value="HAD-like"/>
    <property type="match status" value="1"/>
</dbReference>
<dbReference type="EMBL" id="JADBJN010000002">
    <property type="protein sequence ID" value="KAG5677576.1"/>
    <property type="molecule type" value="Genomic_DNA"/>
</dbReference>
<dbReference type="PANTHER" id="PTHR18901:SF38">
    <property type="entry name" value="PSEUDOURIDINE-5'-PHOSPHATASE"/>
    <property type="match status" value="1"/>
</dbReference>
<dbReference type="Pfam" id="PF13419">
    <property type="entry name" value="HAD_2"/>
    <property type="match status" value="1"/>
</dbReference>
<gene>
    <name evidence="1" type="ORF">PVAND_007325</name>
</gene>
<dbReference type="Gene3D" id="3.40.50.1000">
    <property type="entry name" value="HAD superfamily/HAD-like"/>
    <property type="match status" value="1"/>
</dbReference>
<dbReference type="InterPro" id="IPR023214">
    <property type="entry name" value="HAD_sf"/>
</dbReference>
<dbReference type="InterPro" id="IPR036412">
    <property type="entry name" value="HAD-like_sf"/>
</dbReference>
<dbReference type="InterPro" id="IPR023198">
    <property type="entry name" value="PGP-like_dom2"/>
</dbReference>
<dbReference type="AlphaFoldDB" id="A0A9J6C6U7"/>
<dbReference type="InterPro" id="IPR041492">
    <property type="entry name" value="HAD_2"/>
</dbReference>
<accession>A0A9J6C6U7</accession>
<reference evidence="1" key="1">
    <citation type="submission" date="2021-03" db="EMBL/GenBank/DDBJ databases">
        <title>Chromosome level genome of the anhydrobiotic midge Polypedilum vanderplanki.</title>
        <authorList>
            <person name="Yoshida Y."/>
            <person name="Kikawada T."/>
            <person name="Gusev O."/>
        </authorList>
    </citation>
    <scope>NUCLEOTIDE SEQUENCE</scope>
    <source>
        <strain evidence="1">NIAS01</strain>
        <tissue evidence="1">Whole body or cell culture</tissue>
    </source>
</reference>
<dbReference type="Gene3D" id="1.10.150.240">
    <property type="entry name" value="Putative phosphatase, domain 2"/>
    <property type="match status" value="1"/>
</dbReference>
<comment type="caution">
    <text evidence="1">The sequence shown here is derived from an EMBL/GenBank/DDBJ whole genome shotgun (WGS) entry which is preliminary data.</text>
</comment>
<dbReference type="SFLD" id="SFLDG01135">
    <property type="entry name" value="C1.5.6:_HAD__Beta-PGM__Phospha"/>
    <property type="match status" value="1"/>
</dbReference>
<dbReference type="SFLD" id="SFLDG01129">
    <property type="entry name" value="C1.5:_HAD__Beta-PGM__Phosphata"/>
    <property type="match status" value="1"/>
</dbReference>